<proteinExistence type="predicted"/>
<name>A0A2H4PIS0_9CAUD</name>
<evidence type="ECO:0000313" key="3">
    <source>
        <dbReference type="Proteomes" id="UP000241893"/>
    </source>
</evidence>
<evidence type="ECO:0000313" key="2">
    <source>
        <dbReference type="EMBL" id="ATW62880.1"/>
    </source>
</evidence>
<dbReference type="OrthoDB" id="11909at10239"/>
<feature type="coiled-coil region" evidence="1">
    <location>
        <begin position="152"/>
        <end position="179"/>
    </location>
</feature>
<gene>
    <name evidence="2" type="ORF">phi673_gp18</name>
</gene>
<organism evidence="2 3">
    <name type="scientific">Corynebacterium phage phi673</name>
    <dbReference type="NCBI Taxonomy" id="2052821"/>
    <lineage>
        <taxon>Viruses</taxon>
        <taxon>Duplodnaviria</taxon>
        <taxon>Heunggongvirae</taxon>
        <taxon>Uroviricota</taxon>
        <taxon>Caudoviricetes</taxon>
        <taxon>Ikedavirus</taxon>
        <taxon>Ikedavirus phi673</taxon>
    </lineage>
</organism>
<dbReference type="EMBL" id="MG324353">
    <property type="protein sequence ID" value="ATW62880.1"/>
    <property type="molecule type" value="Genomic_DNA"/>
</dbReference>
<keyword evidence="1" id="KW-0175">Coiled coil</keyword>
<evidence type="ECO:0000256" key="1">
    <source>
        <dbReference type="SAM" id="Coils"/>
    </source>
</evidence>
<accession>A0A2H4PIS0</accession>
<protein>
    <submittedName>
        <fullName evidence="2">Uncharacterized protein</fullName>
    </submittedName>
</protein>
<reference evidence="2 3" key="1">
    <citation type="submission" date="2017-10" db="EMBL/GenBank/DDBJ databases">
        <title>Complete nucleotide sequences and annotations of phi673 and phi674, two new lytic phages of Corynebacterium glutamicum ATCC 13032.</title>
        <authorList>
            <person name="Yomantas Y.A.V."/>
            <person name="Abalakina E.G."/>
            <person name="Lobanova J.S."/>
            <person name="Mamontov V.A."/>
            <person name="Stoynova N.V."/>
            <person name="Mashko S.V."/>
        </authorList>
    </citation>
    <scope>NUCLEOTIDE SEQUENCE [LARGE SCALE GENOMIC DNA]</scope>
</reference>
<dbReference type="Proteomes" id="UP000241893">
    <property type="component" value="Segment"/>
</dbReference>
<keyword evidence="3" id="KW-1185">Reference proteome</keyword>
<sequence>MGVNLSGTTPGNPSSGGLFDDMLSGAGALGQELWNGLGGIITGIGNIIGGTAQFVGGAFDAVVNGAINLVNSVSNLIGNTINKLFGPKPVPPPEPLPDLYSPIQADLEEAFDPLLTTVNNALTGSSELGTKIDSAIDDLADLVDPNNEDSKLWQAQNAIDRLQNERDAIQDIALDAQARALEALQQYVTRVMFLPDSTKVNSIQNPHWMVTFENGKRKLKALPGWVGEWVYNSAVHRSGDFGPVIEGGTVSAASRTFLLDTATSSAILMYSIRPGIPRLAKPASVNGWVPARDTWVNFPLSDNADGLVSGVFTATTAGDHDIFVRAGWDATTREDSYGIRIRRTAVGGAVTYPKEIKQFGIGPLLPGQDGYRTQSIQMTLNLAVGEKITFQAFAGAGGTDQRKMRDSEISVGWVQAPPDNSDIT</sequence>